<keyword evidence="1" id="KW-0233">DNA recombination</keyword>
<evidence type="ECO:0000313" key="2">
    <source>
        <dbReference type="EMBL" id="QKV20280.1"/>
    </source>
</evidence>
<dbReference type="Proteomes" id="UP000509367">
    <property type="component" value="Chromosome"/>
</dbReference>
<dbReference type="GO" id="GO:0015074">
    <property type="term" value="P:DNA integration"/>
    <property type="evidence" value="ECO:0007669"/>
    <property type="project" value="InterPro"/>
</dbReference>
<dbReference type="EMBL" id="CP054836">
    <property type="protein sequence ID" value="QKV20280.1"/>
    <property type="molecule type" value="Genomic_DNA"/>
</dbReference>
<dbReference type="KEGG" id="orm:HTY61_18380"/>
<dbReference type="InterPro" id="IPR013762">
    <property type="entry name" value="Integrase-like_cat_sf"/>
</dbReference>
<accession>A0A6N1VHB7</accession>
<dbReference type="RefSeq" id="WP_175278171.1">
    <property type="nucleotide sequence ID" value="NZ_CP054836.1"/>
</dbReference>
<evidence type="ECO:0000256" key="1">
    <source>
        <dbReference type="ARBA" id="ARBA00023172"/>
    </source>
</evidence>
<keyword evidence="3" id="KW-1185">Reference proteome</keyword>
<protein>
    <submittedName>
        <fullName evidence="2">Integrase</fullName>
    </submittedName>
</protein>
<reference evidence="2 3" key="1">
    <citation type="submission" date="2020-06" db="EMBL/GenBank/DDBJ databases">
        <title>Oricola thermophila sp. nov. isolated from a tidal sediments.</title>
        <authorList>
            <person name="Kwon K.K."/>
            <person name="Yang S.-H."/>
            <person name="Park M.-J."/>
        </authorList>
    </citation>
    <scope>NUCLEOTIDE SEQUENCE [LARGE SCALE GENOMIC DNA]</scope>
    <source>
        <strain evidence="2 3">MEBiC13590</strain>
    </source>
</reference>
<gene>
    <name evidence="2" type="ORF">HTY61_18380</name>
</gene>
<proteinExistence type="predicted"/>
<dbReference type="AlphaFoldDB" id="A0A6N1VHB7"/>
<name>A0A6N1VHB7_9HYPH</name>
<organism evidence="2 3">
    <name type="scientific">Oricola thermophila</name>
    <dbReference type="NCBI Taxonomy" id="2742145"/>
    <lineage>
        <taxon>Bacteria</taxon>
        <taxon>Pseudomonadati</taxon>
        <taxon>Pseudomonadota</taxon>
        <taxon>Alphaproteobacteria</taxon>
        <taxon>Hyphomicrobiales</taxon>
        <taxon>Ahrensiaceae</taxon>
        <taxon>Oricola</taxon>
    </lineage>
</organism>
<evidence type="ECO:0000313" key="3">
    <source>
        <dbReference type="Proteomes" id="UP000509367"/>
    </source>
</evidence>
<dbReference type="GO" id="GO:0003677">
    <property type="term" value="F:DNA binding"/>
    <property type="evidence" value="ECO:0007669"/>
    <property type="project" value="InterPro"/>
</dbReference>
<sequence length="418" mass="47029">MPGHALSALRRVYPDYPGTIRRSLKTADLAEARARRDAMEAADDEQWQRIASGDVGGDIHARAIERALSLRIEYRSVADLAASASVEELISRIRVAAASPDRLTGAAVFGAAGEAETSIDDAFDVFENVIRRADLARKSDLQRTKWRQLKRRGIENFKRVVGDIPIEKIGRDEARKFHEWWLGRIAPDDPKVRPLSASAGNKDLDTMRSLLGEYFAYVGRDVPNPFRGMRFNDRIVRTRPAFSEAWIRQRILAPGALDAMNDDARRAVLALINTGARPSEIINLEPDAIVLDADIPHVDIRETENRELKARATARRIPLVGVSLEALREAKAAGGFPRYRDRDNLSAAVNKYFRDHGLMESDRHTLYSMRHAFEARLKLANVDEELRRYLMGHAISRPKYGYSDALTWAVEAVRKVAL</sequence>
<dbReference type="InterPro" id="IPR011010">
    <property type="entry name" value="DNA_brk_join_enz"/>
</dbReference>
<dbReference type="Gene3D" id="1.10.443.10">
    <property type="entry name" value="Intergrase catalytic core"/>
    <property type="match status" value="1"/>
</dbReference>
<dbReference type="SUPFAM" id="SSF56349">
    <property type="entry name" value="DNA breaking-rejoining enzymes"/>
    <property type="match status" value="1"/>
</dbReference>
<dbReference type="GO" id="GO:0006310">
    <property type="term" value="P:DNA recombination"/>
    <property type="evidence" value="ECO:0007669"/>
    <property type="project" value="UniProtKB-KW"/>
</dbReference>